<dbReference type="Proteomes" id="UP000024635">
    <property type="component" value="Unassembled WGS sequence"/>
</dbReference>
<proteinExistence type="predicted"/>
<evidence type="ECO:0000313" key="1">
    <source>
        <dbReference type="EMBL" id="EYC45118.1"/>
    </source>
</evidence>
<sequence>MVVFVQESRTILNGSVAGPSLVIIFHGFLLEDTADSRHCKAKRGKRISRVAFLRVSTVAEKSLRGGGLPGQKSLLLFLSNPVSVSKLAWF</sequence>
<reference evidence="2" key="1">
    <citation type="journal article" date="2015" name="Nat. Genet.">
        <title>The genome and transcriptome of the zoonotic hookworm Ancylostoma ceylanicum identify infection-specific gene families.</title>
        <authorList>
            <person name="Schwarz E.M."/>
            <person name="Hu Y."/>
            <person name="Antoshechkin I."/>
            <person name="Miller M.M."/>
            <person name="Sternberg P.W."/>
            <person name="Aroian R.V."/>
        </authorList>
    </citation>
    <scope>NUCLEOTIDE SEQUENCE</scope>
    <source>
        <strain evidence="2">HY135</strain>
    </source>
</reference>
<evidence type="ECO:0000313" key="2">
    <source>
        <dbReference type="Proteomes" id="UP000024635"/>
    </source>
</evidence>
<protein>
    <submittedName>
        <fullName evidence="1">Uncharacterized protein</fullName>
    </submittedName>
</protein>
<keyword evidence="2" id="KW-1185">Reference proteome</keyword>
<name>A0A016X1J9_9BILA</name>
<accession>A0A016X1J9</accession>
<comment type="caution">
    <text evidence="1">The sequence shown here is derived from an EMBL/GenBank/DDBJ whole genome shotgun (WGS) entry which is preliminary data.</text>
</comment>
<dbReference type="EMBL" id="JARK01000038">
    <property type="protein sequence ID" value="EYC45118.1"/>
    <property type="molecule type" value="Genomic_DNA"/>
</dbReference>
<organism evidence="1 2">
    <name type="scientific">Ancylostoma ceylanicum</name>
    <dbReference type="NCBI Taxonomy" id="53326"/>
    <lineage>
        <taxon>Eukaryota</taxon>
        <taxon>Metazoa</taxon>
        <taxon>Ecdysozoa</taxon>
        <taxon>Nematoda</taxon>
        <taxon>Chromadorea</taxon>
        <taxon>Rhabditida</taxon>
        <taxon>Rhabditina</taxon>
        <taxon>Rhabditomorpha</taxon>
        <taxon>Strongyloidea</taxon>
        <taxon>Ancylostomatidae</taxon>
        <taxon>Ancylostomatinae</taxon>
        <taxon>Ancylostoma</taxon>
    </lineage>
</organism>
<dbReference type="AlphaFoldDB" id="A0A016X1J9"/>
<gene>
    <name evidence="1" type="primary">Acey_s0438.g1477</name>
    <name evidence="1" type="ORF">Y032_0438g1477</name>
</gene>